<dbReference type="OrthoDB" id="2834584at2"/>
<keyword evidence="2" id="KW-0378">Hydrolase</keyword>
<dbReference type="Gene3D" id="3.40.50.1820">
    <property type="entry name" value="alpha/beta hydrolase"/>
    <property type="match status" value="1"/>
</dbReference>
<feature type="domain" description="Dienelactone hydrolase" evidence="1">
    <location>
        <begin position="4"/>
        <end position="189"/>
    </location>
</feature>
<dbReference type="PANTHER" id="PTHR46623">
    <property type="entry name" value="CARBOXYMETHYLENEBUTENOLIDASE-RELATED"/>
    <property type="match status" value="1"/>
</dbReference>
<evidence type="ECO:0000313" key="2">
    <source>
        <dbReference type="EMBL" id="RQN08774.1"/>
    </source>
</evidence>
<protein>
    <submittedName>
        <fullName evidence="2">Dienelactone hydrolase</fullName>
    </submittedName>
</protein>
<dbReference type="Proteomes" id="UP000275225">
    <property type="component" value="Unassembled WGS sequence"/>
</dbReference>
<dbReference type="InterPro" id="IPR029058">
    <property type="entry name" value="AB_hydrolase_fold"/>
</dbReference>
<dbReference type="InterPro" id="IPR002925">
    <property type="entry name" value="Dienelactn_hydro"/>
</dbReference>
<dbReference type="PANTHER" id="PTHR46623:SF6">
    <property type="entry name" value="ALPHA_BETA-HYDROLASES SUPERFAMILY PROTEIN"/>
    <property type="match status" value="1"/>
</dbReference>
<evidence type="ECO:0000313" key="3">
    <source>
        <dbReference type="Proteomes" id="UP000275225"/>
    </source>
</evidence>
<name>A0A3N6YG65_9ACTN</name>
<keyword evidence="3" id="KW-1185">Reference proteome</keyword>
<dbReference type="InterPro" id="IPR051049">
    <property type="entry name" value="Dienelactone_hydrolase-like"/>
</dbReference>
<gene>
    <name evidence="2" type="ORF">EHW97_05865</name>
</gene>
<organism evidence="2 3">
    <name type="scientific">Aeromicrobium camelliae</name>
    <dbReference type="NCBI Taxonomy" id="1538144"/>
    <lineage>
        <taxon>Bacteria</taxon>
        <taxon>Bacillati</taxon>
        <taxon>Actinomycetota</taxon>
        <taxon>Actinomycetes</taxon>
        <taxon>Propionibacteriales</taxon>
        <taxon>Nocardioidaceae</taxon>
        <taxon>Aeromicrobium</taxon>
    </lineage>
</organism>
<dbReference type="GO" id="GO:0016787">
    <property type="term" value="F:hydrolase activity"/>
    <property type="evidence" value="ECO:0007669"/>
    <property type="project" value="UniProtKB-KW"/>
</dbReference>
<dbReference type="EMBL" id="RQJX01000005">
    <property type="protein sequence ID" value="RQN08774.1"/>
    <property type="molecule type" value="Genomic_DNA"/>
</dbReference>
<dbReference type="SUPFAM" id="SSF53474">
    <property type="entry name" value="alpha/beta-Hydrolases"/>
    <property type="match status" value="1"/>
</dbReference>
<proteinExistence type="predicted"/>
<evidence type="ECO:0000259" key="1">
    <source>
        <dbReference type="Pfam" id="PF01738"/>
    </source>
</evidence>
<dbReference type="Pfam" id="PF01738">
    <property type="entry name" value="DLH"/>
    <property type="match status" value="1"/>
</dbReference>
<comment type="caution">
    <text evidence="2">The sequence shown here is derived from an EMBL/GenBank/DDBJ whole genome shotgun (WGS) entry which is preliminary data.</text>
</comment>
<sequence>MAEVVVFHHVHGLTPGVAAFAQTLRDAGHDVRAPDLFEGRVFPTLDEGLDYVQSVGFAEIIARGVAAAEGVPVGAVYAGFSLGVLPAQYLVQTRQGARGAILMHGCAPVQEFGDRWPPDVPVQIHAMNADRSFVEEGDLEAARDLLAQAGEGELFLYPGREHLFADPTLPSYDEAAAESLQARVLEFLRLVG</sequence>
<reference evidence="2 3" key="1">
    <citation type="submission" date="2018-11" db="EMBL/GenBank/DDBJ databases">
        <authorList>
            <person name="Li F."/>
        </authorList>
    </citation>
    <scope>NUCLEOTIDE SEQUENCE [LARGE SCALE GENOMIC DNA]</scope>
    <source>
        <strain evidence="2 3">YS17T</strain>
    </source>
</reference>
<dbReference type="RefSeq" id="WP_124236230.1">
    <property type="nucleotide sequence ID" value="NZ_JBHUFI010000003.1"/>
</dbReference>
<accession>A0A3N6YG65</accession>
<dbReference type="AlphaFoldDB" id="A0A3N6YG65"/>